<dbReference type="EMBL" id="CAICTM010000876">
    <property type="protein sequence ID" value="CAB9517737.1"/>
    <property type="molecule type" value="Genomic_DNA"/>
</dbReference>
<dbReference type="AlphaFoldDB" id="A0A9N8HM46"/>
<dbReference type="NCBIfam" id="TIGR02167">
    <property type="entry name" value="Liste_lipo_26"/>
    <property type="match status" value="6"/>
</dbReference>
<evidence type="ECO:0000313" key="2">
    <source>
        <dbReference type="EMBL" id="CAB9517737.1"/>
    </source>
</evidence>
<dbReference type="Pfam" id="PF03382">
    <property type="entry name" value="DUF285"/>
    <property type="match status" value="2"/>
</dbReference>
<comment type="caution">
    <text evidence="2">The sequence shown here is derived from an EMBL/GenBank/DDBJ whole genome shotgun (WGS) entry which is preliminary data.</text>
</comment>
<accession>A0A9N8HM46</accession>
<gene>
    <name evidence="2" type="ORF">SEMRO_877_G214610.1</name>
</gene>
<keyword evidence="3" id="KW-1185">Reference proteome</keyword>
<dbReference type="OrthoDB" id="198097at2759"/>
<dbReference type="InterPro" id="IPR005046">
    <property type="entry name" value="DUF285"/>
</dbReference>
<feature type="signal peptide" evidence="1">
    <location>
        <begin position="1"/>
        <end position="21"/>
    </location>
</feature>
<reference evidence="2" key="1">
    <citation type="submission" date="2020-06" db="EMBL/GenBank/DDBJ databases">
        <authorList>
            <consortium name="Plant Systems Biology data submission"/>
        </authorList>
    </citation>
    <scope>NUCLEOTIDE SEQUENCE</scope>
    <source>
        <strain evidence="2">D6</strain>
    </source>
</reference>
<protein>
    <submittedName>
        <fullName evidence="2">Inherit from NOG: embryo development ending in birth or egg hatching</fullName>
    </submittedName>
</protein>
<name>A0A9N8HM46_9STRA</name>
<organism evidence="2 3">
    <name type="scientific">Seminavis robusta</name>
    <dbReference type="NCBI Taxonomy" id="568900"/>
    <lineage>
        <taxon>Eukaryota</taxon>
        <taxon>Sar</taxon>
        <taxon>Stramenopiles</taxon>
        <taxon>Ochrophyta</taxon>
        <taxon>Bacillariophyta</taxon>
        <taxon>Bacillariophyceae</taxon>
        <taxon>Bacillariophycidae</taxon>
        <taxon>Naviculales</taxon>
        <taxon>Naviculaceae</taxon>
        <taxon>Seminavis</taxon>
    </lineage>
</organism>
<dbReference type="Proteomes" id="UP001153069">
    <property type="component" value="Unassembled WGS sequence"/>
</dbReference>
<keyword evidence="1" id="KW-0732">Signal</keyword>
<dbReference type="InterPro" id="IPR011889">
    <property type="entry name" value="Liste_lipo_26"/>
</dbReference>
<feature type="chain" id="PRO_5040257218" evidence="1">
    <location>
        <begin position="22"/>
        <end position="545"/>
    </location>
</feature>
<sequence>MKLVACLLACLWVSFFGSSVASPITNSKDSKKDDIFAVVKDLQGEVAHLKTTIDNMETDFMKKLEKMKILLEYNIDDINHLYEKADFAESSITSLQDNAKAGELGLQGHRHLAETLQDVITKTACISDSSDGSSFMLDPICDIQLYECFQNREEVEAALIDIPTAESRYGPSYHWCFDEMSFDELFSNSELSSFNENIGGWDVSRVTSMQKMFYGAETFNQDISNWDVGNVNSMRMMFSMAVSFDQDISSWNTGKVQSMSQMFSIASSFNQNISNWDVTQVTNMDQMFNSASSFDQDISGWNVSQVTSMYDCEVEDTLTTTLCDTDGSTPAKVNGLENIAEAELDYGPIYNWCFHEMSFEQLFSTQRYDNAGTFNYDIGGWDVSQVVSFQNMFYGASMFDQDISGWDTSKVTNLANMFYHASSFNQELSAWDVSQVQAMGNMFRGATSFDQNISGWDTSNVQTMLNMFNAASVFNQDVSGWDVTSVTDVKGMFNRARNFNQDLCAWKSDLSVDASSWGVFLYTDCPMDVTPSNDGEVWTDLCYAC</sequence>
<evidence type="ECO:0000313" key="3">
    <source>
        <dbReference type="Proteomes" id="UP001153069"/>
    </source>
</evidence>
<evidence type="ECO:0000256" key="1">
    <source>
        <dbReference type="SAM" id="SignalP"/>
    </source>
</evidence>
<proteinExistence type="predicted"/>